<dbReference type="EMBL" id="JNBY01000015">
    <property type="protein sequence ID" value="KDN87839.1"/>
    <property type="molecule type" value="Genomic_DNA"/>
</dbReference>
<evidence type="ECO:0008006" key="5">
    <source>
        <dbReference type="Google" id="ProtNLM"/>
    </source>
</evidence>
<keyword evidence="1" id="KW-0812">Transmembrane</keyword>
<feature type="transmembrane region" description="Helical" evidence="1">
    <location>
        <begin position="85"/>
        <end position="108"/>
    </location>
</feature>
<dbReference type="PATRIC" id="fig|1348663.4.peg.459"/>
<evidence type="ECO:0000313" key="3">
    <source>
        <dbReference type="EMBL" id="KDN87839.1"/>
    </source>
</evidence>
<proteinExistence type="predicted"/>
<evidence type="ECO:0000256" key="2">
    <source>
        <dbReference type="SAM" id="SignalP"/>
    </source>
</evidence>
<feature type="transmembrane region" description="Helical" evidence="1">
    <location>
        <begin position="133"/>
        <end position="152"/>
    </location>
</feature>
<protein>
    <recommendedName>
        <fullName evidence="5">ABC transporter permease</fullName>
    </recommendedName>
</protein>
<feature type="transmembrane region" description="Helical" evidence="1">
    <location>
        <begin position="159"/>
        <end position="178"/>
    </location>
</feature>
<sequence length="235" mass="23814">MWMASGLLSVIMLAVPLSAAQVLFGAPNPFRDQDGFLDPWVYAVVYGGFIVEGAVLLTAYAMHARDRHGPLLDTPVRVLARRLPAAARAAAALAAALLATVGTVRLAWSLGAEFGLTPQRVTELAGQNGITEGVLAAVTLAGAAGLLALATGRTRARTWLPLALAWVGSAAAYGWGGLLGNLGALARSADHPCSATMIAVYIAETTAGLLVLGAGLGGLPAAAAGAARPATDQVR</sequence>
<gene>
    <name evidence="3" type="ORF">KCH_04860</name>
</gene>
<feature type="signal peptide" evidence="2">
    <location>
        <begin position="1"/>
        <end position="19"/>
    </location>
</feature>
<keyword evidence="1" id="KW-1133">Transmembrane helix</keyword>
<name>A0A066Z6H3_9ACTN</name>
<comment type="caution">
    <text evidence="3">The sequence shown here is derived from an EMBL/GenBank/DDBJ whole genome shotgun (WGS) entry which is preliminary data.</text>
</comment>
<feature type="chain" id="PRO_5001636505" description="ABC transporter permease" evidence="2">
    <location>
        <begin position="20"/>
        <end position="235"/>
    </location>
</feature>
<feature type="transmembrane region" description="Helical" evidence="1">
    <location>
        <begin position="198"/>
        <end position="219"/>
    </location>
</feature>
<dbReference type="RefSeq" id="WP_157031843.1">
    <property type="nucleotide sequence ID" value="NZ_KK853997.1"/>
</dbReference>
<reference evidence="3 4" key="1">
    <citation type="submission" date="2014-05" db="EMBL/GenBank/DDBJ databases">
        <title>Draft Genome Sequence of Kitasatospora cheerisanensis KCTC 2395.</title>
        <authorList>
            <person name="Nam D.H."/>
        </authorList>
    </citation>
    <scope>NUCLEOTIDE SEQUENCE [LARGE SCALE GENOMIC DNA]</scope>
    <source>
        <strain evidence="3 4">KCTC 2395</strain>
    </source>
</reference>
<accession>A0A066Z6H3</accession>
<keyword evidence="4" id="KW-1185">Reference proteome</keyword>
<evidence type="ECO:0000256" key="1">
    <source>
        <dbReference type="SAM" id="Phobius"/>
    </source>
</evidence>
<evidence type="ECO:0000313" key="4">
    <source>
        <dbReference type="Proteomes" id="UP000027178"/>
    </source>
</evidence>
<keyword evidence="1" id="KW-0472">Membrane</keyword>
<organism evidence="3 4">
    <name type="scientific">Kitasatospora cheerisanensis KCTC 2395</name>
    <dbReference type="NCBI Taxonomy" id="1348663"/>
    <lineage>
        <taxon>Bacteria</taxon>
        <taxon>Bacillati</taxon>
        <taxon>Actinomycetota</taxon>
        <taxon>Actinomycetes</taxon>
        <taxon>Kitasatosporales</taxon>
        <taxon>Streptomycetaceae</taxon>
        <taxon>Kitasatospora</taxon>
    </lineage>
</organism>
<dbReference type="Proteomes" id="UP000027178">
    <property type="component" value="Unassembled WGS sequence"/>
</dbReference>
<feature type="transmembrane region" description="Helical" evidence="1">
    <location>
        <begin position="44"/>
        <end position="64"/>
    </location>
</feature>
<dbReference type="AlphaFoldDB" id="A0A066Z6H3"/>
<dbReference type="OrthoDB" id="4964568at2"/>
<dbReference type="HOGENOM" id="CLU_054199_0_0_11"/>
<keyword evidence="2" id="KW-0732">Signal</keyword>